<name>A0A1H3AM22_9RHOB</name>
<dbReference type="InterPro" id="IPR018490">
    <property type="entry name" value="cNMP-bd_dom_sf"/>
</dbReference>
<dbReference type="SMART" id="SM00100">
    <property type="entry name" value="cNMP"/>
    <property type="match status" value="1"/>
</dbReference>
<reference evidence="9 10" key="1">
    <citation type="submission" date="2016-10" db="EMBL/GenBank/DDBJ databases">
        <authorList>
            <person name="de Groot N.N."/>
        </authorList>
    </citation>
    <scope>NUCLEOTIDE SEQUENCE [LARGE SCALE GENOMIC DNA]</scope>
    <source>
        <strain evidence="9 10">DSM 17890</strain>
    </source>
</reference>
<dbReference type="InterPro" id="IPR002645">
    <property type="entry name" value="STAS_dom"/>
</dbReference>
<dbReference type="Gene3D" id="3.40.710.10">
    <property type="entry name" value="DD-peptidase/beta-lactamase superfamily"/>
    <property type="match status" value="1"/>
</dbReference>
<dbReference type="Gene3D" id="3.30.750.24">
    <property type="entry name" value="STAS domain"/>
    <property type="match status" value="1"/>
</dbReference>
<dbReference type="PROSITE" id="PS50801">
    <property type="entry name" value="STAS"/>
    <property type="match status" value="1"/>
</dbReference>
<dbReference type="GO" id="GO:0004359">
    <property type="term" value="F:glutaminase activity"/>
    <property type="evidence" value="ECO:0007669"/>
    <property type="project" value="UniProtKB-UniRule"/>
</dbReference>
<dbReference type="EC" id="3.5.1.2" evidence="3 6"/>
<evidence type="ECO:0000256" key="5">
    <source>
        <dbReference type="ARBA" id="ARBA00049534"/>
    </source>
</evidence>
<dbReference type="InterPro" id="IPR036513">
    <property type="entry name" value="STAS_dom_sf"/>
</dbReference>
<feature type="binding site" evidence="6">
    <location>
        <position position="275"/>
    </location>
    <ligand>
        <name>substrate</name>
    </ligand>
</feature>
<dbReference type="SUPFAM" id="SSF56601">
    <property type="entry name" value="beta-lactamase/transpeptidase-like"/>
    <property type="match status" value="1"/>
</dbReference>
<feature type="binding site" evidence="6">
    <location>
        <position position="174"/>
    </location>
    <ligand>
        <name>substrate</name>
    </ligand>
</feature>
<feature type="domain" description="STAS" evidence="8">
    <location>
        <begin position="361"/>
        <end position="474"/>
    </location>
</feature>
<dbReference type="Gene3D" id="2.60.120.10">
    <property type="entry name" value="Jelly Rolls"/>
    <property type="match status" value="1"/>
</dbReference>
<dbReference type="CDD" id="cd00038">
    <property type="entry name" value="CAP_ED"/>
    <property type="match status" value="1"/>
</dbReference>
<organism evidence="9 10">
    <name type="scientific">Albimonas donghaensis</name>
    <dbReference type="NCBI Taxonomy" id="356660"/>
    <lineage>
        <taxon>Bacteria</taxon>
        <taxon>Pseudomonadati</taxon>
        <taxon>Pseudomonadota</taxon>
        <taxon>Alphaproteobacteria</taxon>
        <taxon>Rhodobacterales</taxon>
        <taxon>Paracoccaceae</taxon>
        <taxon>Albimonas</taxon>
    </lineage>
</organism>
<feature type="binding site" evidence="6">
    <location>
        <position position="257"/>
    </location>
    <ligand>
        <name>substrate</name>
    </ligand>
</feature>
<dbReference type="SUPFAM" id="SSF51206">
    <property type="entry name" value="cAMP-binding domain-like"/>
    <property type="match status" value="1"/>
</dbReference>
<comment type="catalytic activity">
    <reaction evidence="5 6">
        <text>L-glutamine + H2O = L-glutamate + NH4(+)</text>
        <dbReference type="Rhea" id="RHEA:15889"/>
        <dbReference type="ChEBI" id="CHEBI:15377"/>
        <dbReference type="ChEBI" id="CHEBI:28938"/>
        <dbReference type="ChEBI" id="CHEBI:29985"/>
        <dbReference type="ChEBI" id="CHEBI:58359"/>
        <dbReference type="EC" id="3.5.1.2"/>
    </reaction>
</comment>
<sequence length="627" mass="67258">MGMDGRDTPENAAATPSGATIEAWLDGLRGRLADDVRGAVADYIPELSRADADGLAICIATVDGQVYGVGDQAEPFTIQSVSKPFMYGYALREYGVDFTLGHVGVEPTGEAFNSIILDDVHNRPFNPMVNAGAIAVAELMKGATMAQRERNMRELFSQFAGRELSIDDSVYRSEHATGHRNRAIAYMMLNSGMIRRDPEDVLDLYFKQCAVSVTCRDLAVMAATLANDGANPLTGDKVLDPLAVRDVLTLMHSCGMYNYAGQWAYEVGVPAKSGVSGGVIAVIPGQLGIGVWSPRLDAHGNSVRGVEACKAVSSAFGLHVFNARPNVRAVIRREYRADKVASKRLRTPRERDLLAARGARVAVIEVQGELYFGSVERLLRRAAALAGETDRLILDFKRAQSADAAAIGLMRHMTEASTPGDASLILSHLTAEGPLAGLHAAMSEVSEALGTSRLALIEDADAALELSEDALLAAAPELRHGAKYALKELDLFQGLSEDDCRELEQIVQPMQFAAGETILRRGDPARALFVIARGSASVTVPREDGRVRRLACLGPGLSVGEMALLDGGARSADVVADEPVVAYALGVDRLRDLARTRPGILIAILENLSRELSSRLRLASDEIRALE</sequence>
<evidence type="ECO:0000256" key="2">
    <source>
        <dbReference type="ARBA" id="ARBA00011881"/>
    </source>
</evidence>
<feature type="binding site" evidence="6">
    <location>
        <position position="205"/>
    </location>
    <ligand>
        <name>substrate</name>
    </ligand>
</feature>
<dbReference type="PROSITE" id="PS50042">
    <property type="entry name" value="CNMP_BINDING_3"/>
    <property type="match status" value="1"/>
</dbReference>
<dbReference type="InterPro" id="IPR014710">
    <property type="entry name" value="RmlC-like_jellyroll"/>
</dbReference>
<feature type="binding site" evidence="6">
    <location>
        <position position="80"/>
    </location>
    <ligand>
        <name>substrate</name>
    </ligand>
</feature>
<dbReference type="Pfam" id="PF04960">
    <property type="entry name" value="Glutaminase"/>
    <property type="match status" value="1"/>
</dbReference>
<proteinExistence type="inferred from homology"/>
<dbReference type="InterPro" id="IPR012338">
    <property type="entry name" value="Beta-lactam/transpept-like"/>
</dbReference>
<dbReference type="AlphaFoldDB" id="A0A1H3AM22"/>
<protein>
    <recommendedName>
        <fullName evidence="3 6">Glutaminase</fullName>
        <ecNumber evidence="3 6">3.5.1.2</ecNumber>
    </recommendedName>
</protein>
<comment type="similarity">
    <text evidence="1 6">Belongs to the glutaminase family.</text>
</comment>
<dbReference type="InterPro" id="IPR015868">
    <property type="entry name" value="Glutaminase"/>
</dbReference>
<accession>A0A1H3AM22</accession>
<evidence type="ECO:0000313" key="10">
    <source>
        <dbReference type="Proteomes" id="UP000199118"/>
    </source>
</evidence>
<comment type="subunit">
    <text evidence="2 6">Homotetramer.</text>
</comment>
<evidence type="ECO:0000256" key="6">
    <source>
        <dbReference type="HAMAP-Rule" id="MF_00313"/>
    </source>
</evidence>
<dbReference type="FunFam" id="3.40.710.10:FF:000005">
    <property type="entry name" value="Glutaminase"/>
    <property type="match status" value="1"/>
</dbReference>
<dbReference type="Pfam" id="PF00027">
    <property type="entry name" value="cNMP_binding"/>
    <property type="match status" value="1"/>
</dbReference>
<dbReference type="STRING" id="356660.SAMN05444336_104243"/>
<evidence type="ECO:0000256" key="4">
    <source>
        <dbReference type="ARBA" id="ARBA00022801"/>
    </source>
</evidence>
<dbReference type="PANTHER" id="PTHR12544">
    <property type="entry name" value="GLUTAMINASE"/>
    <property type="match status" value="1"/>
</dbReference>
<evidence type="ECO:0000313" key="9">
    <source>
        <dbReference type="EMBL" id="SDX30645.1"/>
    </source>
</evidence>
<feature type="binding site" evidence="6">
    <location>
        <position position="181"/>
    </location>
    <ligand>
        <name>substrate</name>
    </ligand>
</feature>
<evidence type="ECO:0000256" key="3">
    <source>
        <dbReference type="ARBA" id="ARBA00012918"/>
    </source>
</evidence>
<dbReference type="Proteomes" id="UP000199118">
    <property type="component" value="Unassembled WGS sequence"/>
</dbReference>
<dbReference type="PANTHER" id="PTHR12544:SF29">
    <property type="entry name" value="GLUTAMINASE"/>
    <property type="match status" value="1"/>
</dbReference>
<dbReference type="HAMAP" id="MF_00313">
    <property type="entry name" value="Glutaminase"/>
    <property type="match status" value="1"/>
</dbReference>
<dbReference type="EMBL" id="FNMZ01000004">
    <property type="protein sequence ID" value="SDX30645.1"/>
    <property type="molecule type" value="Genomic_DNA"/>
</dbReference>
<dbReference type="InterPro" id="IPR000595">
    <property type="entry name" value="cNMP-bd_dom"/>
</dbReference>
<evidence type="ECO:0000259" key="7">
    <source>
        <dbReference type="PROSITE" id="PS50042"/>
    </source>
</evidence>
<dbReference type="NCBIfam" id="TIGR03814">
    <property type="entry name" value="Gln_ase"/>
    <property type="match status" value="1"/>
</dbReference>
<keyword evidence="10" id="KW-1185">Reference proteome</keyword>
<keyword evidence="4 6" id="KW-0378">Hydrolase</keyword>
<dbReference type="InterPro" id="IPR018488">
    <property type="entry name" value="cNMP-bd_CS"/>
</dbReference>
<feature type="binding site" evidence="6">
    <location>
        <position position="130"/>
    </location>
    <ligand>
        <name>substrate</name>
    </ligand>
</feature>
<evidence type="ECO:0000256" key="1">
    <source>
        <dbReference type="ARBA" id="ARBA00011076"/>
    </source>
</evidence>
<feature type="domain" description="Cyclic nucleotide-binding" evidence="7">
    <location>
        <begin position="491"/>
        <end position="611"/>
    </location>
</feature>
<dbReference type="GO" id="GO:0006537">
    <property type="term" value="P:glutamate biosynthetic process"/>
    <property type="evidence" value="ECO:0007669"/>
    <property type="project" value="TreeGrafter"/>
</dbReference>
<gene>
    <name evidence="6" type="primary">glsA</name>
    <name evidence="9" type="ORF">SAMN05444336_104243</name>
</gene>
<dbReference type="GO" id="GO:0006543">
    <property type="term" value="P:L-glutamine catabolic process"/>
    <property type="evidence" value="ECO:0007669"/>
    <property type="project" value="TreeGrafter"/>
</dbReference>
<dbReference type="SUPFAM" id="SSF52091">
    <property type="entry name" value="SpoIIaa-like"/>
    <property type="match status" value="1"/>
</dbReference>
<dbReference type="PROSITE" id="PS00889">
    <property type="entry name" value="CNMP_BINDING_2"/>
    <property type="match status" value="1"/>
</dbReference>
<keyword evidence="6" id="KW-0007">Acetylation</keyword>
<evidence type="ECO:0000259" key="8">
    <source>
        <dbReference type="PROSITE" id="PS50801"/>
    </source>
</evidence>